<proteinExistence type="predicted"/>
<accession>A0A1H0H1C0</accession>
<sequence>MKTSEASPVLTFLGATGTVTGSRFHVEVADQGILVDAGLYQGVASLRRRNWEEPDLSPKDLAAVVLTHAHLDHCGYLPRLVRDGFTGRVVCTRETAQLATIVLRDSAHLQEEDARYANQAGYSKHHPALPLYATEDVERTLPLLEPVTYGVRTQLADDLAVTLQPAGHILGSSVALVEAGHTRTVFSGDLGRPSHPLLAPPLPPPAADVMVVESTYGDRSHPEPDPDVLADVVRRTAARGGSVLIPAFAVDRTELVLLELRRLLEAGQIPELPIFVDSPMALAALDVYRHAMGRPSPQLRPGAGARLAEAVDGLDVHAVAEASGSQLLNEPTFPCIIVSASGMGTGGRVVHHLAHQLPDQRNSVVLTGYQAEGTRGRQLADGATHVKVHGRYVPVRAEVVTVSDFSVHADAGEMLAWLASAPEPPRTVYVVHGEAASSRQLATRIEDELGWCAVVPRLGERVRLD</sequence>
<dbReference type="SMART" id="SM00849">
    <property type="entry name" value="Lactamase_B"/>
    <property type="match status" value="1"/>
</dbReference>
<dbReference type="InterPro" id="IPR050698">
    <property type="entry name" value="MBL"/>
</dbReference>
<dbReference type="GO" id="GO:0016787">
    <property type="term" value="F:hydrolase activity"/>
    <property type="evidence" value="ECO:0007669"/>
    <property type="project" value="UniProtKB-KW"/>
</dbReference>
<dbReference type="Pfam" id="PF00753">
    <property type="entry name" value="Lactamase_B"/>
    <property type="match status" value="1"/>
</dbReference>
<evidence type="ECO:0000256" key="1">
    <source>
        <dbReference type="ARBA" id="ARBA00022801"/>
    </source>
</evidence>
<dbReference type="InterPro" id="IPR036866">
    <property type="entry name" value="RibonucZ/Hydroxyglut_hydro"/>
</dbReference>
<keyword evidence="5" id="KW-1185">Reference proteome</keyword>
<protein>
    <submittedName>
        <fullName evidence="4">Metallo-beta-lactamase family protein</fullName>
    </submittedName>
</protein>
<feature type="domain" description="Metallo-beta-lactamase" evidence="2">
    <location>
        <begin position="20"/>
        <end position="232"/>
    </location>
</feature>
<gene>
    <name evidence="4" type="ORF">SAMN05192576_3424</name>
</gene>
<feature type="domain" description="Beta-Casp" evidence="3">
    <location>
        <begin position="253"/>
        <end position="379"/>
    </location>
</feature>
<name>A0A1H0H1C0_9ACTN</name>
<dbReference type="PANTHER" id="PTHR11203">
    <property type="entry name" value="CLEAVAGE AND POLYADENYLATION SPECIFICITY FACTOR FAMILY MEMBER"/>
    <property type="match status" value="1"/>
</dbReference>
<dbReference type="Proteomes" id="UP000199004">
    <property type="component" value="Unassembled WGS sequence"/>
</dbReference>
<reference evidence="5" key="1">
    <citation type="submission" date="2016-10" db="EMBL/GenBank/DDBJ databases">
        <authorList>
            <person name="Varghese N."/>
            <person name="Submissions S."/>
        </authorList>
    </citation>
    <scope>NUCLEOTIDE SEQUENCE [LARGE SCALE GENOMIC DNA]</scope>
    <source>
        <strain evidence="5">CGMCC 1.11147</strain>
    </source>
</reference>
<dbReference type="Gene3D" id="3.40.50.10890">
    <property type="match status" value="1"/>
</dbReference>
<evidence type="ECO:0000313" key="5">
    <source>
        <dbReference type="Proteomes" id="UP000199004"/>
    </source>
</evidence>
<dbReference type="Pfam" id="PF07521">
    <property type="entry name" value="RMMBL"/>
    <property type="match status" value="1"/>
</dbReference>
<dbReference type="STRING" id="1005944.SAMN05192576_3424"/>
<dbReference type="AlphaFoldDB" id="A0A1H0H1C0"/>
<keyword evidence="1" id="KW-0378">Hydrolase</keyword>
<dbReference type="InterPro" id="IPR011108">
    <property type="entry name" value="RMMBL"/>
</dbReference>
<dbReference type="InterPro" id="IPR022712">
    <property type="entry name" value="Beta_Casp"/>
</dbReference>
<dbReference type="GO" id="GO:0004521">
    <property type="term" value="F:RNA endonuclease activity"/>
    <property type="evidence" value="ECO:0007669"/>
    <property type="project" value="TreeGrafter"/>
</dbReference>
<dbReference type="CDD" id="cd16295">
    <property type="entry name" value="TTHA0252-CPSF-like_MBL-fold"/>
    <property type="match status" value="1"/>
</dbReference>
<dbReference type="PANTHER" id="PTHR11203:SF37">
    <property type="entry name" value="INTEGRATOR COMPLEX SUBUNIT 11"/>
    <property type="match status" value="1"/>
</dbReference>
<dbReference type="Pfam" id="PF10996">
    <property type="entry name" value="Beta-Casp"/>
    <property type="match status" value="1"/>
</dbReference>
<dbReference type="InterPro" id="IPR001279">
    <property type="entry name" value="Metallo-B-lactamas"/>
</dbReference>
<organism evidence="4 5">
    <name type="scientific">Nocardioides szechwanensis</name>
    <dbReference type="NCBI Taxonomy" id="1005944"/>
    <lineage>
        <taxon>Bacteria</taxon>
        <taxon>Bacillati</taxon>
        <taxon>Actinomycetota</taxon>
        <taxon>Actinomycetes</taxon>
        <taxon>Propionibacteriales</taxon>
        <taxon>Nocardioidaceae</taxon>
        <taxon>Nocardioides</taxon>
    </lineage>
</organism>
<dbReference type="EMBL" id="FNIC01000006">
    <property type="protein sequence ID" value="SDO12895.1"/>
    <property type="molecule type" value="Genomic_DNA"/>
</dbReference>
<dbReference type="RefSeq" id="WP_170254292.1">
    <property type="nucleotide sequence ID" value="NZ_BKAE01000008.1"/>
</dbReference>
<evidence type="ECO:0000313" key="4">
    <source>
        <dbReference type="EMBL" id="SDO12895.1"/>
    </source>
</evidence>
<dbReference type="SMART" id="SM01027">
    <property type="entry name" value="Beta-Casp"/>
    <property type="match status" value="1"/>
</dbReference>
<evidence type="ECO:0000259" key="2">
    <source>
        <dbReference type="SMART" id="SM00849"/>
    </source>
</evidence>
<dbReference type="Gene3D" id="3.60.15.10">
    <property type="entry name" value="Ribonuclease Z/Hydroxyacylglutathione hydrolase-like"/>
    <property type="match status" value="1"/>
</dbReference>
<evidence type="ECO:0000259" key="3">
    <source>
        <dbReference type="SMART" id="SM01027"/>
    </source>
</evidence>
<dbReference type="SUPFAM" id="SSF56281">
    <property type="entry name" value="Metallo-hydrolase/oxidoreductase"/>
    <property type="match status" value="1"/>
</dbReference>